<sequence length="419" mass="46299">MQRTALLWIAAASLLAAGQRPHYGGTLRIEIRAVVRNLDPTDIAVEPTEAAAKEQLTGQVYETLVRLDDRGEPQPWLATSWIHDTARKKWVFTARPKVQFQNGVVWAPPGGVISIGDDRPIEQILRDLARPKNAVVIRGSDGALVGTGPFKLSQFEPNASIVLAAHENYWGGRPFLDAIEIRMGRPLREQALDFEMGRADITEIPITEVRRARQRGSIVLQSPLVETLALSFDNASTPVQREAVALSLDRSAIQSVLLQKWGEASGALAPQWLSGYAFVFPTDRDVVKAKQLATGSAPLSFTYDRQDPVLQSVAERIALNAAEAGLTLRNTPGSPGLRLIRLRVTQPDLEWTLDQFALALPPAQRTGSGWEREQALLEGFRVIPLVHLPASYLASPRVRQWNPAVRWTLAEVWLPEARP</sequence>
<evidence type="ECO:0000313" key="2">
    <source>
        <dbReference type="EMBL" id="QOY87195.1"/>
    </source>
</evidence>
<dbReference type="GO" id="GO:1904680">
    <property type="term" value="F:peptide transmembrane transporter activity"/>
    <property type="evidence" value="ECO:0007669"/>
    <property type="project" value="TreeGrafter"/>
</dbReference>
<dbReference type="AlphaFoldDB" id="A0A7S7NP89"/>
<proteinExistence type="predicted"/>
<feature type="domain" description="Solute-binding protein family 5" evidence="1">
    <location>
        <begin position="138"/>
        <end position="328"/>
    </location>
</feature>
<gene>
    <name evidence="2" type="ORF">IRI77_31215</name>
</gene>
<dbReference type="RefSeq" id="WP_194448864.1">
    <property type="nucleotide sequence ID" value="NZ_CP063849.1"/>
</dbReference>
<dbReference type="Pfam" id="PF00496">
    <property type="entry name" value="SBP_bac_5"/>
    <property type="match status" value="1"/>
</dbReference>
<dbReference type="InterPro" id="IPR039424">
    <property type="entry name" value="SBP_5"/>
</dbReference>
<dbReference type="InterPro" id="IPR000914">
    <property type="entry name" value="SBP_5_dom"/>
</dbReference>
<accession>A0A7S7NP89</accession>
<dbReference type="EMBL" id="CP063849">
    <property type="protein sequence ID" value="QOY87195.1"/>
    <property type="molecule type" value="Genomic_DNA"/>
</dbReference>
<name>A0A7S7NP89_PALFE</name>
<dbReference type="GO" id="GO:0015833">
    <property type="term" value="P:peptide transport"/>
    <property type="evidence" value="ECO:0007669"/>
    <property type="project" value="TreeGrafter"/>
</dbReference>
<evidence type="ECO:0000259" key="1">
    <source>
        <dbReference type="Pfam" id="PF00496"/>
    </source>
</evidence>
<dbReference type="KEGG" id="pfer:IRI77_31215"/>
<reference evidence="2 3" key="1">
    <citation type="submission" date="2020-10" db="EMBL/GenBank/DDBJ databases">
        <title>Complete genome sequence of Paludibaculum fermentans P105T, a facultatively anaerobic acidobacterium capable of dissimilatory Fe(III) reduction.</title>
        <authorList>
            <person name="Dedysh S.N."/>
            <person name="Beletsky A.V."/>
            <person name="Kulichevskaya I.S."/>
            <person name="Mardanov A.V."/>
            <person name="Ravin N.V."/>
        </authorList>
    </citation>
    <scope>NUCLEOTIDE SEQUENCE [LARGE SCALE GENOMIC DNA]</scope>
    <source>
        <strain evidence="2 3">P105</strain>
    </source>
</reference>
<protein>
    <recommendedName>
        <fullName evidence="1">Solute-binding protein family 5 domain-containing protein</fullName>
    </recommendedName>
</protein>
<dbReference type="Gene3D" id="3.10.105.10">
    <property type="entry name" value="Dipeptide-binding Protein, Domain 3"/>
    <property type="match status" value="1"/>
</dbReference>
<evidence type="ECO:0000313" key="3">
    <source>
        <dbReference type="Proteomes" id="UP000593892"/>
    </source>
</evidence>
<dbReference type="PANTHER" id="PTHR30290">
    <property type="entry name" value="PERIPLASMIC BINDING COMPONENT OF ABC TRANSPORTER"/>
    <property type="match status" value="1"/>
</dbReference>
<organism evidence="2 3">
    <name type="scientific">Paludibaculum fermentans</name>
    <dbReference type="NCBI Taxonomy" id="1473598"/>
    <lineage>
        <taxon>Bacteria</taxon>
        <taxon>Pseudomonadati</taxon>
        <taxon>Acidobacteriota</taxon>
        <taxon>Terriglobia</taxon>
        <taxon>Bryobacterales</taxon>
        <taxon>Bryobacteraceae</taxon>
        <taxon>Paludibaculum</taxon>
    </lineage>
</organism>
<keyword evidence="3" id="KW-1185">Reference proteome</keyword>
<dbReference type="Proteomes" id="UP000593892">
    <property type="component" value="Chromosome"/>
</dbReference>
<dbReference type="Gene3D" id="3.40.190.10">
    <property type="entry name" value="Periplasmic binding protein-like II"/>
    <property type="match status" value="2"/>
</dbReference>
<dbReference type="SUPFAM" id="SSF53850">
    <property type="entry name" value="Periplasmic binding protein-like II"/>
    <property type="match status" value="1"/>
</dbReference>